<dbReference type="SUPFAM" id="SSF56801">
    <property type="entry name" value="Acetyl-CoA synthetase-like"/>
    <property type="match status" value="1"/>
</dbReference>
<dbReference type="PANTHER" id="PTHR43201">
    <property type="entry name" value="ACYL-COA SYNTHETASE"/>
    <property type="match status" value="1"/>
</dbReference>
<name>A0ABU9AU89_9BACT</name>
<accession>A0ABU9AU89</accession>
<dbReference type="Gene3D" id="3.30.300.30">
    <property type="match status" value="1"/>
</dbReference>
<gene>
    <name evidence="2" type="ORF">WKV53_11935</name>
</gene>
<proteinExistence type="predicted"/>
<comment type="caution">
    <text evidence="2">The sequence shown here is derived from an EMBL/GenBank/DDBJ whole genome shotgun (WGS) entry which is preliminary data.</text>
</comment>
<dbReference type="RefSeq" id="WP_341404818.1">
    <property type="nucleotide sequence ID" value="NZ_JBBUKT010000004.1"/>
</dbReference>
<evidence type="ECO:0000313" key="3">
    <source>
        <dbReference type="Proteomes" id="UP001371305"/>
    </source>
</evidence>
<dbReference type="InterPro" id="IPR000873">
    <property type="entry name" value="AMP-dep_synth/lig_dom"/>
</dbReference>
<dbReference type="PANTHER" id="PTHR43201:SF32">
    <property type="entry name" value="2-SUCCINYLBENZOATE--COA LIGASE, CHLOROPLASTIC_PEROXISOMAL"/>
    <property type="match status" value="1"/>
</dbReference>
<dbReference type="EMBL" id="JBBUKT010000004">
    <property type="protein sequence ID" value="MEK7951216.1"/>
    <property type="molecule type" value="Genomic_DNA"/>
</dbReference>
<feature type="domain" description="AMP-dependent synthetase/ligase" evidence="1">
    <location>
        <begin position="36"/>
        <end position="218"/>
    </location>
</feature>
<reference evidence="2 3" key="1">
    <citation type="submission" date="2024-04" db="EMBL/GenBank/DDBJ databases">
        <title>Luteolibacter sp. isolated from soil.</title>
        <authorList>
            <person name="An J."/>
        </authorList>
    </citation>
    <scope>NUCLEOTIDE SEQUENCE [LARGE SCALE GENOMIC DNA]</scope>
    <source>
        <strain evidence="2 3">Y139</strain>
    </source>
</reference>
<dbReference type="Gene3D" id="3.40.50.12780">
    <property type="entry name" value="N-terminal domain of ligase-like"/>
    <property type="match status" value="1"/>
</dbReference>
<dbReference type="Proteomes" id="UP001371305">
    <property type="component" value="Unassembled WGS sequence"/>
</dbReference>
<protein>
    <submittedName>
        <fullName evidence="2">AMP-binding protein</fullName>
    </submittedName>
</protein>
<sequence>MEASLLTGAGFWESDAPVMMGGGPDADVPGLVFFRTSGSTGTPKWIGLSRRSLLVSAAAVNRHLDVSASSCWALALPVDHVGGFGVAARVFESGCRLVEFGRKWNAAEFAAWLASSGGTHLSLVPTQVHDLVAAGLRAPESLRAIVVGGGALAEATGRAARDLGWPVLASYGMTETCSQVATQGLELLDSSYHSLPIALLPCWEACVDDDGRILLKGEALFSGMLVSGEDGWKYEERRSEWHVTSDSGRIEGRDVFLTGRADTHVKILGELVDPVAVETELLALSSRRDFAVVAVADERAGNRLVLVHEGDAEGLSEAVDAYHLACPGFRRISGCLAVGRIARSPLGKTLRKELSQIVENRAI</sequence>
<dbReference type="InterPro" id="IPR045851">
    <property type="entry name" value="AMP-bd_C_sf"/>
</dbReference>
<organism evidence="2 3">
    <name type="scientific">Luteolibacter soli</name>
    <dbReference type="NCBI Taxonomy" id="3135280"/>
    <lineage>
        <taxon>Bacteria</taxon>
        <taxon>Pseudomonadati</taxon>
        <taxon>Verrucomicrobiota</taxon>
        <taxon>Verrucomicrobiia</taxon>
        <taxon>Verrucomicrobiales</taxon>
        <taxon>Verrucomicrobiaceae</taxon>
        <taxon>Luteolibacter</taxon>
    </lineage>
</organism>
<evidence type="ECO:0000313" key="2">
    <source>
        <dbReference type="EMBL" id="MEK7951216.1"/>
    </source>
</evidence>
<keyword evidence="3" id="KW-1185">Reference proteome</keyword>
<dbReference type="Pfam" id="PF00501">
    <property type="entry name" value="AMP-binding"/>
    <property type="match status" value="1"/>
</dbReference>
<evidence type="ECO:0000259" key="1">
    <source>
        <dbReference type="Pfam" id="PF00501"/>
    </source>
</evidence>
<dbReference type="InterPro" id="IPR042099">
    <property type="entry name" value="ANL_N_sf"/>
</dbReference>